<dbReference type="PANTHER" id="PTHR10974:SF1">
    <property type="entry name" value="FI08016P-RELATED"/>
    <property type="match status" value="1"/>
</dbReference>
<comment type="caution">
    <text evidence="1">The sequence shown here is derived from an EMBL/GenBank/DDBJ whole genome shotgun (WGS) entry which is preliminary data.</text>
</comment>
<dbReference type="InterPro" id="IPR004245">
    <property type="entry name" value="DUF229"/>
</dbReference>
<reference evidence="1 2" key="1">
    <citation type="submission" date="2016-11" db="EMBL/GenBank/DDBJ databases">
        <title>The macronuclear genome of Stentor coeruleus: a giant cell with tiny introns.</title>
        <authorList>
            <person name="Slabodnick M."/>
            <person name="Ruby J.G."/>
            <person name="Reiff S.B."/>
            <person name="Swart E.C."/>
            <person name="Gosai S."/>
            <person name="Prabakaran S."/>
            <person name="Witkowska E."/>
            <person name="Larue G.E."/>
            <person name="Fisher S."/>
            <person name="Freeman R.M."/>
            <person name="Gunawardena J."/>
            <person name="Chu W."/>
            <person name="Stover N.A."/>
            <person name="Gregory B.D."/>
            <person name="Nowacki M."/>
            <person name="Derisi J."/>
            <person name="Roy S.W."/>
            <person name="Marshall W.F."/>
            <person name="Sood P."/>
        </authorList>
    </citation>
    <scope>NUCLEOTIDE SEQUENCE [LARGE SCALE GENOMIC DNA]</scope>
    <source>
        <strain evidence="1">WM001</strain>
    </source>
</reference>
<accession>A0A1R2CH30</accession>
<evidence type="ECO:0000313" key="1">
    <source>
        <dbReference type="EMBL" id="OMJ88303.1"/>
    </source>
</evidence>
<proteinExistence type="predicted"/>
<keyword evidence="2" id="KW-1185">Reference proteome</keyword>
<dbReference type="OrthoDB" id="413313at2759"/>
<dbReference type="Pfam" id="PF02995">
    <property type="entry name" value="DUF229"/>
    <property type="match status" value="1"/>
</dbReference>
<name>A0A1R2CH30_9CILI</name>
<sequence>MPCKTYKLFDPVSLKILCNTSSAEVFEPNSKHPQLFGNSPINYTTSQVSLPFMFKTTTEYGYIQCNDTIKDVFLKHVTNEYAKSNTEKMYSKLKNNYKTGSDSKPLTVVLFVIDSTSRKSLFRNLNKTVNFFNEEVVKDNSTFSEEFVLYDFLGSNAIRDFTRANMIPMLYGISLETAKMKEKKKSIDKEVDKHFYLKRQIERSVWYYFKKKGFMTMFMNDAVSDYLSEDLGREILVDHQVSNIWKIGKQFFGYDDMAEAHSCIGSSYAHNYSLDYLTEYLNDYKGLNKFAYVHVNTAHENTGMQLSISDRDYRNFFHKLLSSYTHKDENLFFIFMSDHGRYRKEYVTLEGYAEKALPFTIILSTKTLISSHNFHQTLSTNTKRLLSRYDIYKTLKNLAILPYTTITTTSLNYQEINTEFPSVSLLIEEIPKQRTCSDASIDENFCMSDKFSILNPSSNNSTILSFIQISISKINSILIKEISQYCNPLFFNDIKSLQLKKYVTKNEIPPLHYIIVISIKDSKSIFFIDATHSEAKFLKNDPELFKRFTKSKEKLERIGNNTYLSTINKIWSVTKLNIVDGDNVKKNFDIENDKGKCDEKVFYNYNYLWADGYEKCENVCGRYEMECTDPKYLHVFLEMWQGEFEKIDRVAGGSSLEVDDGRLFVGRVDMCSGIGDTIKKICYCVMVR</sequence>
<dbReference type="GO" id="GO:0005615">
    <property type="term" value="C:extracellular space"/>
    <property type="evidence" value="ECO:0007669"/>
    <property type="project" value="TreeGrafter"/>
</dbReference>
<evidence type="ECO:0000313" key="2">
    <source>
        <dbReference type="Proteomes" id="UP000187209"/>
    </source>
</evidence>
<dbReference type="Proteomes" id="UP000187209">
    <property type="component" value="Unassembled WGS sequence"/>
</dbReference>
<protein>
    <submittedName>
        <fullName evidence="1">Uncharacterized protein</fullName>
    </submittedName>
</protein>
<dbReference type="EMBL" id="MPUH01000154">
    <property type="protein sequence ID" value="OMJ88303.1"/>
    <property type="molecule type" value="Genomic_DNA"/>
</dbReference>
<dbReference type="PANTHER" id="PTHR10974">
    <property type="entry name" value="FI08016P-RELATED"/>
    <property type="match status" value="1"/>
</dbReference>
<gene>
    <name evidence="1" type="ORF">SteCoe_9804</name>
</gene>
<organism evidence="1 2">
    <name type="scientific">Stentor coeruleus</name>
    <dbReference type="NCBI Taxonomy" id="5963"/>
    <lineage>
        <taxon>Eukaryota</taxon>
        <taxon>Sar</taxon>
        <taxon>Alveolata</taxon>
        <taxon>Ciliophora</taxon>
        <taxon>Postciliodesmatophora</taxon>
        <taxon>Heterotrichea</taxon>
        <taxon>Heterotrichida</taxon>
        <taxon>Stentoridae</taxon>
        <taxon>Stentor</taxon>
    </lineage>
</organism>
<dbReference type="AlphaFoldDB" id="A0A1R2CH30"/>